<keyword evidence="2" id="KW-0285">Flavoprotein</keyword>
<dbReference type="AlphaFoldDB" id="A0A8J8K4B9"/>
<dbReference type="RefSeq" id="WP_173778155.1">
    <property type="nucleotide sequence ID" value="NZ_JABSNO010000003.1"/>
</dbReference>
<reference evidence="6" key="1">
    <citation type="submission" date="2020-05" db="EMBL/GenBank/DDBJ databases">
        <title>Genomic Encyclopedia of Type Strains, Phase IV (KMG-V): Genome sequencing to study the core and pangenomes of soil and plant-associated prokaryotes.</title>
        <authorList>
            <person name="Whitman W."/>
        </authorList>
    </citation>
    <scope>NUCLEOTIDE SEQUENCE</scope>
    <source>
        <strain evidence="6">16F</strain>
    </source>
</reference>
<dbReference type="Pfam" id="PF01613">
    <property type="entry name" value="Flavin_Reduct"/>
    <property type="match status" value="1"/>
</dbReference>
<dbReference type="PANTHER" id="PTHR33798:SF5">
    <property type="entry name" value="FLAVIN REDUCTASE LIKE DOMAIN-CONTAINING PROTEIN"/>
    <property type="match status" value="1"/>
</dbReference>
<dbReference type="SUPFAM" id="SSF50475">
    <property type="entry name" value="FMN-binding split barrel"/>
    <property type="match status" value="1"/>
</dbReference>
<name>A0A8J8K4B9_9FLAO</name>
<comment type="caution">
    <text evidence="6">The sequence shown here is derived from an EMBL/GenBank/DDBJ whole genome shotgun (WGS) entry which is preliminary data.</text>
</comment>
<comment type="similarity">
    <text evidence="4">Belongs to the flavoredoxin family.</text>
</comment>
<evidence type="ECO:0000256" key="4">
    <source>
        <dbReference type="ARBA" id="ARBA00038054"/>
    </source>
</evidence>
<evidence type="ECO:0000259" key="5">
    <source>
        <dbReference type="Pfam" id="PF01613"/>
    </source>
</evidence>
<proteinExistence type="inferred from homology"/>
<gene>
    <name evidence="6" type="ORF">HNQ03_000597</name>
</gene>
<evidence type="ECO:0000256" key="2">
    <source>
        <dbReference type="ARBA" id="ARBA00022630"/>
    </source>
</evidence>
<dbReference type="InterPro" id="IPR002563">
    <property type="entry name" value="Flavin_Rdtase-like_dom"/>
</dbReference>
<dbReference type="Gene3D" id="2.30.110.10">
    <property type="entry name" value="Electron Transport, Fmn-binding Protein, Chain A"/>
    <property type="match status" value="1"/>
</dbReference>
<dbReference type="Proteomes" id="UP000610746">
    <property type="component" value="Unassembled WGS sequence"/>
</dbReference>
<keyword evidence="3" id="KW-0288">FMN</keyword>
<dbReference type="InterPro" id="IPR012349">
    <property type="entry name" value="Split_barrel_FMN-bd"/>
</dbReference>
<dbReference type="GO" id="GO:0010181">
    <property type="term" value="F:FMN binding"/>
    <property type="evidence" value="ECO:0007669"/>
    <property type="project" value="InterPro"/>
</dbReference>
<protein>
    <submittedName>
        <fullName evidence="6">Flavin reductase (DIM6/NTAB) family NADH-FMN oxidoreductase RutF</fullName>
    </submittedName>
</protein>
<dbReference type="GO" id="GO:0016646">
    <property type="term" value="F:oxidoreductase activity, acting on the CH-NH group of donors, NAD or NADP as acceptor"/>
    <property type="evidence" value="ECO:0007669"/>
    <property type="project" value="UniProtKB-ARBA"/>
</dbReference>
<evidence type="ECO:0000313" key="7">
    <source>
        <dbReference type="Proteomes" id="UP000610746"/>
    </source>
</evidence>
<keyword evidence="7" id="KW-1185">Reference proteome</keyword>
<evidence type="ECO:0000313" key="6">
    <source>
        <dbReference type="EMBL" id="NRS91530.1"/>
    </source>
</evidence>
<feature type="domain" description="Flavin reductase like" evidence="5">
    <location>
        <begin position="28"/>
        <end position="164"/>
    </location>
</feature>
<dbReference type="EMBL" id="JABSNO010000003">
    <property type="protein sequence ID" value="NRS91530.1"/>
    <property type="molecule type" value="Genomic_DNA"/>
</dbReference>
<dbReference type="PANTHER" id="PTHR33798">
    <property type="entry name" value="FLAVOPROTEIN OXYGENASE"/>
    <property type="match status" value="1"/>
</dbReference>
<comment type="cofactor">
    <cofactor evidence="1">
        <name>FMN</name>
        <dbReference type="ChEBI" id="CHEBI:58210"/>
    </cofactor>
</comment>
<evidence type="ECO:0000256" key="3">
    <source>
        <dbReference type="ARBA" id="ARBA00022643"/>
    </source>
</evidence>
<sequence length="209" mass="23552">MNLKKSKIENLERKYRLNLINSITGIKPANLIATKSEEGVENVAVISSVVHLGSHPAQLAFVLRPQVEKESDTFKNIKSTERYSINHIPENLIKKAHYTSAKLGSEESEFDRMNIEKEYVEDFFAPFVKESPIKIGMKLSSIIDLPNDCKFIIGNVEQLILADDLVNNLGQIDLQKSKSAGISGLNSYYSLSKLDTFPYVRTSEIPEFE</sequence>
<organism evidence="6 7">
    <name type="scientific">Frigoriflavimonas asaccharolytica</name>
    <dbReference type="NCBI Taxonomy" id="2735899"/>
    <lineage>
        <taxon>Bacteria</taxon>
        <taxon>Pseudomonadati</taxon>
        <taxon>Bacteroidota</taxon>
        <taxon>Flavobacteriia</taxon>
        <taxon>Flavobacteriales</taxon>
        <taxon>Weeksellaceae</taxon>
        <taxon>Frigoriflavimonas</taxon>
    </lineage>
</organism>
<accession>A0A8J8K4B9</accession>
<evidence type="ECO:0000256" key="1">
    <source>
        <dbReference type="ARBA" id="ARBA00001917"/>
    </source>
</evidence>